<keyword evidence="1" id="KW-0614">Plasmid</keyword>
<protein>
    <submittedName>
        <fullName evidence="1">PSQ10.16c</fullName>
    </submittedName>
</protein>
<organism evidence="1">
    <name type="scientific">Nocardiopsis sp. 90127</name>
    <dbReference type="NCBI Taxonomy" id="373213"/>
    <lineage>
        <taxon>Bacteria</taxon>
        <taxon>Bacillati</taxon>
        <taxon>Actinomycetota</taxon>
        <taxon>Actinomycetes</taxon>
        <taxon>Streptosporangiales</taxon>
        <taxon>Nocardiopsidaceae</taxon>
        <taxon>Nocardiopsis</taxon>
    </lineage>
</organism>
<dbReference type="EMBL" id="DQ399904">
    <property type="protein sequence ID" value="ABD48739.1"/>
    <property type="molecule type" value="Genomic_DNA"/>
</dbReference>
<proteinExistence type="predicted"/>
<geneLocation type="plasmid" evidence="1">
    <name>pSQ10</name>
</geneLocation>
<name>Q27I72_9ACTN</name>
<evidence type="ECO:0000313" key="1">
    <source>
        <dbReference type="EMBL" id="ABD48739.1"/>
    </source>
</evidence>
<sequence>MKKKERAMAVEYTGMGVRPVGTLTCERCGAKYHDGIAETEAGAAGLIHRRAHERAGWRLYRPVANPDRADELCPDCPSTY</sequence>
<accession>Q27I72</accession>
<dbReference type="AlphaFoldDB" id="Q27I72"/>
<reference evidence="1" key="1">
    <citation type="submission" date="2006-02" db="EMBL/GenBank/DDBJ databases">
        <title>Complete nucleotide sequence of Nocardiopsis plasmid pSQ10.</title>
        <authorList>
            <person name="Shen M."/>
            <person name="Xia H."/>
            <person name="Jiang C."/>
            <person name="Xu L."/>
            <person name="Qin Z."/>
        </authorList>
    </citation>
    <scope>NUCLEOTIDE SEQUENCE</scope>
    <source>
        <strain evidence="1">90127</strain>
        <plasmid evidence="1">pSQ10</plasmid>
    </source>
</reference>